<dbReference type="EMBL" id="CP060131">
    <property type="protein sequence ID" value="QNG50866.1"/>
    <property type="molecule type" value="Genomic_DNA"/>
</dbReference>
<reference evidence="2 3" key="1">
    <citation type="submission" date="2020-08" db="EMBL/GenBank/DDBJ databases">
        <authorList>
            <person name="Mo P."/>
        </authorList>
    </citation>
    <scope>NUCLEOTIDE SEQUENCE [LARGE SCALE GENOMIC DNA]</scope>
    <source>
        <strain evidence="2 3">CGMCC 4.1532</strain>
    </source>
</reference>
<evidence type="ECO:0000256" key="1">
    <source>
        <dbReference type="SAM" id="MobiDB-lite"/>
    </source>
</evidence>
<evidence type="ECO:0000313" key="3">
    <source>
        <dbReference type="Proteomes" id="UP000515728"/>
    </source>
</evidence>
<dbReference type="RefSeq" id="WP_185717627.1">
    <property type="nucleotide sequence ID" value="NZ_BAAAWI010000001.1"/>
</dbReference>
<feature type="region of interest" description="Disordered" evidence="1">
    <location>
        <begin position="146"/>
        <end position="216"/>
    </location>
</feature>
<dbReference type="Proteomes" id="UP000515728">
    <property type="component" value="Chromosome"/>
</dbReference>
<protein>
    <submittedName>
        <fullName evidence="2">Uncharacterized protein</fullName>
    </submittedName>
</protein>
<organism evidence="2 3">
    <name type="scientific">Pseudonocardia petroleophila</name>
    <dbReference type="NCBI Taxonomy" id="37331"/>
    <lineage>
        <taxon>Bacteria</taxon>
        <taxon>Bacillati</taxon>
        <taxon>Actinomycetota</taxon>
        <taxon>Actinomycetes</taxon>
        <taxon>Pseudonocardiales</taxon>
        <taxon>Pseudonocardiaceae</taxon>
        <taxon>Pseudonocardia</taxon>
    </lineage>
</organism>
<name>A0A7G7MDK5_9PSEU</name>
<dbReference type="KEGG" id="ppel:H6H00_22080"/>
<accession>A0A7G7MDK5</accession>
<keyword evidence="3" id="KW-1185">Reference proteome</keyword>
<feature type="region of interest" description="Disordered" evidence="1">
    <location>
        <begin position="301"/>
        <end position="320"/>
    </location>
</feature>
<feature type="compositionally biased region" description="Pro residues" evidence="1">
    <location>
        <begin position="188"/>
        <end position="208"/>
    </location>
</feature>
<feature type="compositionally biased region" description="Low complexity" evidence="1">
    <location>
        <begin position="157"/>
        <end position="187"/>
    </location>
</feature>
<gene>
    <name evidence="2" type="ORF">H6H00_22080</name>
</gene>
<dbReference type="AlphaFoldDB" id="A0A7G7MDK5"/>
<evidence type="ECO:0000313" key="2">
    <source>
        <dbReference type="EMBL" id="QNG50866.1"/>
    </source>
</evidence>
<sequence length="342" mass="34070">MAVPAPRLPAPRLAAALAELLSRAGARAVRVVDGTGTVVATAGADPDGPSGSDDPSTVVALLREATAFGSGGLDDVVVTTDRSVHVLRRGSVAGVFVHLWVDRDGADTARARHALADPAFHEVVRRAVAPGGVAAFGPVRGTAPAGSLPAAARRPGRSVVGSPPSPFAAAPAAATPEPTPSDAAPSGPAAPVPLPGVAPTPEPAPPSDPAAAVPHPRPAVAPVRAVSPVPASPVPVEAPVPAAHRVPAPRTAPGRPVPQQPALAGLVADRARTGDGVLAAVALAELSRPDAPPVVLPRRRAAGAVRSVPAPRPGGTVGLPDRAWARDLDTLRRLADGLRRLS</sequence>
<proteinExistence type="predicted"/>